<keyword evidence="6" id="KW-0479">Metal-binding</keyword>
<sequence length="214" mass="23819">MSHRNPKFLQSDRYECDSTESSVVLDQLRVVEEPRRGTVDYEKCSVLHCAKCSAVLADSLSVCGEAKNIKSVICLKVTKDVRVRGKFEACVYGLLAFCTYKVLECSVCRCCVGVVLHATPPHLSSLRNLFLLRKDTLNCYMLKNSTVVKASKISFETRPLRRNIVELKQDLEAQLKQVDILKGVLEGMSVPRVNSSIQPNSLPHSTTVLSNAVV</sequence>
<dbReference type="RefSeq" id="XP_017573741.1">
    <property type="nucleotide sequence ID" value="XM_017718252.2"/>
</dbReference>
<keyword evidence="5" id="KW-0132">Cell division</keyword>
<dbReference type="Proteomes" id="UP001501920">
    <property type="component" value="Chromosome 5"/>
</dbReference>
<dbReference type="PANTHER" id="PTHR16431">
    <property type="entry name" value="NEUROGENIC PROTEIN MASTERMIND"/>
    <property type="match status" value="1"/>
</dbReference>
<evidence type="ECO:0000256" key="8">
    <source>
        <dbReference type="ARBA" id="ARBA00022833"/>
    </source>
</evidence>
<dbReference type="GeneID" id="108439702"/>
<dbReference type="GO" id="GO:0000775">
    <property type="term" value="C:chromosome, centromeric region"/>
    <property type="evidence" value="ECO:0007669"/>
    <property type="project" value="UniProtKB-SubCell"/>
</dbReference>
<dbReference type="PANTHER" id="PTHR16431:SF3">
    <property type="entry name" value="PROTEIN MIS18-BETA"/>
    <property type="match status" value="1"/>
</dbReference>
<dbReference type="InterPro" id="IPR034752">
    <property type="entry name" value="Mis18"/>
</dbReference>
<evidence type="ECO:0000313" key="13">
    <source>
        <dbReference type="Ensembl" id="ENSPNAP00000007819.1"/>
    </source>
</evidence>
<gene>
    <name evidence="13" type="primary">OIP5</name>
</gene>
<keyword evidence="4" id="KW-0158">Chromosome</keyword>
<dbReference type="GO" id="GO:0005634">
    <property type="term" value="C:nucleus"/>
    <property type="evidence" value="ECO:0007669"/>
    <property type="project" value="UniProtKB-SubCell"/>
</dbReference>
<keyword evidence="14" id="KW-1185">Reference proteome</keyword>
<evidence type="ECO:0000256" key="9">
    <source>
        <dbReference type="ARBA" id="ARBA00023242"/>
    </source>
</evidence>
<dbReference type="GO" id="GO:0051301">
    <property type="term" value="P:cell division"/>
    <property type="evidence" value="ECO:0007669"/>
    <property type="project" value="UniProtKB-KW"/>
</dbReference>
<keyword evidence="7" id="KW-0498">Mitosis</keyword>
<evidence type="ECO:0000256" key="5">
    <source>
        <dbReference type="ARBA" id="ARBA00022618"/>
    </source>
</evidence>
<keyword evidence="9" id="KW-0539">Nucleus</keyword>
<keyword evidence="8" id="KW-0862">Zinc</keyword>
<evidence type="ECO:0000256" key="11">
    <source>
        <dbReference type="ARBA" id="ARBA00023328"/>
    </source>
</evidence>
<feature type="domain" description="Mis18" evidence="12">
    <location>
        <begin position="44"/>
        <end position="142"/>
    </location>
</feature>
<name>A0A3B4CBK1_PYGNA</name>
<evidence type="ECO:0000256" key="6">
    <source>
        <dbReference type="ARBA" id="ARBA00022723"/>
    </source>
</evidence>
<dbReference type="PROSITE" id="PS51793">
    <property type="entry name" value="MIS18"/>
    <property type="match status" value="1"/>
</dbReference>
<evidence type="ECO:0000259" key="12">
    <source>
        <dbReference type="PROSITE" id="PS51793"/>
    </source>
</evidence>
<dbReference type="InterPro" id="IPR004910">
    <property type="entry name" value="Yippee/Mis18/Cereblon"/>
</dbReference>
<evidence type="ECO:0000256" key="4">
    <source>
        <dbReference type="ARBA" id="ARBA00022454"/>
    </source>
</evidence>
<dbReference type="Ensembl" id="ENSPNAT00000001203.2">
    <property type="protein sequence ID" value="ENSPNAP00000007819.1"/>
    <property type="gene ID" value="ENSPNAG00000002798.2"/>
</dbReference>
<dbReference type="OMA" id="HESSYDI"/>
<dbReference type="OrthoDB" id="9926299at2759"/>
<organism evidence="13 14">
    <name type="scientific">Pygocentrus nattereri</name>
    <name type="common">Red-bellied piranha</name>
    <dbReference type="NCBI Taxonomy" id="42514"/>
    <lineage>
        <taxon>Eukaryota</taxon>
        <taxon>Metazoa</taxon>
        <taxon>Chordata</taxon>
        <taxon>Craniata</taxon>
        <taxon>Vertebrata</taxon>
        <taxon>Euteleostomi</taxon>
        <taxon>Actinopterygii</taxon>
        <taxon>Neopterygii</taxon>
        <taxon>Teleostei</taxon>
        <taxon>Ostariophysi</taxon>
        <taxon>Characiformes</taxon>
        <taxon>Characoidei</taxon>
        <taxon>Pygocentrus</taxon>
    </lineage>
</organism>
<dbReference type="GO" id="GO:0034080">
    <property type="term" value="P:CENP-A containing chromatin assembly"/>
    <property type="evidence" value="ECO:0007669"/>
    <property type="project" value="TreeGrafter"/>
</dbReference>
<comment type="subcellular location">
    <subcellularLocation>
        <location evidence="3">Chromosome</location>
        <location evidence="3">Centromere</location>
    </subcellularLocation>
    <subcellularLocation>
        <location evidence="2">Nucleus</location>
    </subcellularLocation>
</comment>
<evidence type="ECO:0000313" key="14">
    <source>
        <dbReference type="Proteomes" id="UP001501920"/>
    </source>
</evidence>
<dbReference type="AlphaFoldDB" id="A0A3B4CBK1"/>
<dbReference type="GO" id="GO:0046872">
    <property type="term" value="F:metal ion binding"/>
    <property type="evidence" value="ECO:0007669"/>
    <property type="project" value="UniProtKB-KW"/>
</dbReference>
<evidence type="ECO:0000256" key="3">
    <source>
        <dbReference type="ARBA" id="ARBA00004584"/>
    </source>
</evidence>
<reference evidence="13" key="2">
    <citation type="submission" date="2025-08" db="UniProtKB">
        <authorList>
            <consortium name="Ensembl"/>
        </authorList>
    </citation>
    <scope>IDENTIFICATION</scope>
</reference>
<keyword evidence="11" id="KW-0137">Centromere</keyword>
<comment type="function">
    <text evidence="1">Required for recruitment of CENPA to centromeres and normal chromosome segregation during mitosis.</text>
</comment>
<dbReference type="CTD" id="11339"/>
<dbReference type="Pfam" id="PF03226">
    <property type="entry name" value="Yippee-Mis18"/>
    <property type="match status" value="1"/>
</dbReference>
<dbReference type="GO" id="GO:0000785">
    <property type="term" value="C:chromatin"/>
    <property type="evidence" value="ECO:0007669"/>
    <property type="project" value="TreeGrafter"/>
</dbReference>
<reference evidence="13 14" key="1">
    <citation type="submission" date="2020-10" db="EMBL/GenBank/DDBJ databases">
        <title>Pygocentrus nattereri (red-bellied piranha) genome, fPygNat1, primary haplotype.</title>
        <authorList>
            <person name="Myers G."/>
            <person name="Meyer A."/>
            <person name="Karagic N."/>
            <person name="Pippel M."/>
            <person name="Winkler S."/>
            <person name="Tracey A."/>
            <person name="Wood J."/>
            <person name="Formenti G."/>
            <person name="Howe K."/>
            <person name="Fedrigo O."/>
            <person name="Jarvis E.D."/>
        </authorList>
    </citation>
    <scope>NUCLEOTIDE SEQUENCE [LARGE SCALE GENOMIC DNA]</scope>
</reference>
<proteinExistence type="predicted"/>
<evidence type="ECO:0000256" key="7">
    <source>
        <dbReference type="ARBA" id="ARBA00022776"/>
    </source>
</evidence>
<evidence type="ECO:0000256" key="1">
    <source>
        <dbReference type="ARBA" id="ARBA00003694"/>
    </source>
</evidence>
<dbReference type="GeneTree" id="ENSGT00940000154267"/>
<dbReference type="GO" id="GO:0007059">
    <property type="term" value="P:chromosome segregation"/>
    <property type="evidence" value="ECO:0007669"/>
    <property type="project" value="TreeGrafter"/>
</dbReference>
<evidence type="ECO:0000256" key="2">
    <source>
        <dbReference type="ARBA" id="ARBA00004123"/>
    </source>
</evidence>
<accession>A0A3B4CBK1</accession>
<dbReference type="STRING" id="42514.ENSPNAP00000007819"/>
<reference evidence="13" key="3">
    <citation type="submission" date="2025-09" db="UniProtKB">
        <authorList>
            <consortium name="Ensembl"/>
        </authorList>
    </citation>
    <scope>IDENTIFICATION</scope>
</reference>
<protein>
    <recommendedName>
        <fullName evidence="12">Mis18 domain-containing protein</fullName>
    </recommendedName>
</protein>
<keyword evidence="10" id="KW-0131">Cell cycle</keyword>
<evidence type="ECO:0000256" key="10">
    <source>
        <dbReference type="ARBA" id="ARBA00023306"/>
    </source>
</evidence>